<protein>
    <recommendedName>
        <fullName evidence="4">Secreted protein</fullName>
    </recommendedName>
</protein>
<dbReference type="PROSITE" id="PS51257">
    <property type="entry name" value="PROKAR_LIPOPROTEIN"/>
    <property type="match status" value="1"/>
</dbReference>
<evidence type="ECO:0000256" key="1">
    <source>
        <dbReference type="SAM" id="SignalP"/>
    </source>
</evidence>
<evidence type="ECO:0000313" key="2">
    <source>
        <dbReference type="EMBL" id="AUX31400.1"/>
    </source>
</evidence>
<sequence>MPVMTQKRSSIVVASLCFAILSTASCASEQASDELQAAQPLTLQECAALGGNPVGIVGSPVQLGDPGVDLSRDDGCPGSRALKGRLEAEGDANGGICCETPPSMTFAACDEAGGQRLLDRGDGSSYVAGCEEGSSLIGWLTACEGSLCGEGGICCRP</sequence>
<name>A0A4P2QMX3_SORCE</name>
<dbReference type="Proteomes" id="UP000295497">
    <property type="component" value="Chromosome"/>
</dbReference>
<evidence type="ECO:0000313" key="3">
    <source>
        <dbReference type="Proteomes" id="UP000295497"/>
    </source>
</evidence>
<reference evidence="2 3" key="1">
    <citation type="submission" date="2015-09" db="EMBL/GenBank/DDBJ databases">
        <title>Sorangium comparison.</title>
        <authorList>
            <person name="Zaburannyi N."/>
            <person name="Bunk B."/>
            <person name="Overmann J."/>
            <person name="Mueller R."/>
        </authorList>
    </citation>
    <scope>NUCLEOTIDE SEQUENCE [LARGE SCALE GENOMIC DNA]</scope>
    <source>
        <strain evidence="2 3">So ce836</strain>
    </source>
</reference>
<feature type="signal peptide" evidence="1">
    <location>
        <begin position="1"/>
        <end position="27"/>
    </location>
</feature>
<accession>A0A4P2QMX3</accession>
<proteinExistence type="predicted"/>
<dbReference type="EMBL" id="CP012672">
    <property type="protein sequence ID" value="AUX31400.1"/>
    <property type="molecule type" value="Genomic_DNA"/>
</dbReference>
<gene>
    <name evidence="2" type="ORF">SOCE836_035290</name>
</gene>
<organism evidence="2 3">
    <name type="scientific">Sorangium cellulosum</name>
    <name type="common">Polyangium cellulosum</name>
    <dbReference type="NCBI Taxonomy" id="56"/>
    <lineage>
        <taxon>Bacteria</taxon>
        <taxon>Pseudomonadati</taxon>
        <taxon>Myxococcota</taxon>
        <taxon>Polyangia</taxon>
        <taxon>Polyangiales</taxon>
        <taxon>Polyangiaceae</taxon>
        <taxon>Sorangium</taxon>
    </lineage>
</organism>
<keyword evidence="1" id="KW-0732">Signal</keyword>
<feature type="chain" id="PRO_5020232050" description="Secreted protein" evidence="1">
    <location>
        <begin position="28"/>
        <end position="157"/>
    </location>
</feature>
<evidence type="ECO:0008006" key="4">
    <source>
        <dbReference type="Google" id="ProtNLM"/>
    </source>
</evidence>
<dbReference type="AlphaFoldDB" id="A0A4P2QMX3"/>